<dbReference type="Proteomes" id="UP001420932">
    <property type="component" value="Unassembled WGS sequence"/>
</dbReference>
<proteinExistence type="predicted"/>
<dbReference type="EMBL" id="JBBNAF010000004">
    <property type="protein sequence ID" value="KAK9151048.1"/>
    <property type="molecule type" value="Genomic_DNA"/>
</dbReference>
<comment type="caution">
    <text evidence="1">The sequence shown here is derived from an EMBL/GenBank/DDBJ whole genome shotgun (WGS) entry which is preliminary data.</text>
</comment>
<name>A0AAP0KED3_9MAGN</name>
<evidence type="ECO:0000313" key="2">
    <source>
        <dbReference type="Proteomes" id="UP001420932"/>
    </source>
</evidence>
<evidence type="ECO:0000313" key="1">
    <source>
        <dbReference type="EMBL" id="KAK9151048.1"/>
    </source>
</evidence>
<protein>
    <submittedName>
        <fullName evidence="1">Uncharacterized protein</fullName>
    </submittedName>
</protein>
<dbReference type="AlphaFoldDB" id="A0AAP0KED3"/>
<keyword evidence="2" id="KW-1185">Reference proteome</keyword>
<accession>A0AAP0KED3</accession>
<organism evidence="1 2">
    <name type="scientific">Stephania yunnanensis</name>
    <dbReference type="NCBI Taxonomy" id="152371"/>
    <lineage>
        <taxon>Eukaryota</taxon>
        <taxon>Viridiplantae</taxon>
        <taxon>Streptophyta</taxon>
        <taxon>Embryophyta</taxon>
        <taxon>Tracheophyta</taxon>
        <taxon>Spermatophyta</taxon>
        <taxon>Magnoliopsida</taxon>
        <taxon>Ranunculales</taxon>
        <taxon>Menispermaceae</taxon>
        <taxon>Menispermoideae</taxon>
        <taxon>Cissampelideae</taxon>
        <taxon>Stephania</taxon>
    </lineage>
</organism>
<sequence>MTTRDDYDHKGRVWPQGMIMPKRDICGHKGCLLSQKGCDHKSFDHNSYNNNVISIMH</sequence>
<gene>
    <name evidence="1" type="ORF">Syun_009357</name>
</gene>
<reference evidence="1 2" key="1">
    <citation type="submission" date="2024-01" db="EMBL/GenBank/DDBJ databases">
        <title>Genome assemblies of Stephania.</title>
        <authorList>
            <person name="Yang L."/>
        </authorList>
    </citation>
    <scope>NUCLEOTIDE SEQUENCE [LARGE SCALE GENOMIC DNA]</scope>
    <source>
        <strain evidence="1">YNDBR</strain>
        <tissue evidence="1">Leaf</tissue>
    </source>
</reference>